<evidence type="ECO:0000313" key="15">
    <source>
        <dbReference type="Proteomes" id="UP000552097"/>
    </source>
</evidence>
<gene>
    <name evidence="14" type="ORF">F4560_007256</name>
</gene>
<evidence type="ECO:0000256" key="3">
    <source>
        <dbReference type="ARBA" id="ARBA00012438"/>
    </source>
</evidence>
<dbReference type="InterPro" id="IPR003660">
    <property type="entry name" value="HAMP_dom"/>
</dbReference>
<dbReference type="InterPro" id="IPR036890">
    <property type="entry name" value="HATPase_C_sf"/>
</dbReference>
<keyword evidence="8 11" id="KW-1133">Transmembrane helix</keyword>
<evidence type="ECO:0000256" key="2">
    <source>
        <dbReference type="ARBA" id="ARBA00004236"/>
    </source>
</evidence>
<accession>A0A7W9HT07</accession>
<protein>
    <recommendedName>
        <fullName evidence="3">histidine kinase</fullName>
        <ecNumber evidence="3">2.7.13.3</ecNumber>
    </recommendedName>
</protein>
<feature type="domain" description="Histidine kinase" evidence="12">
    <location>
        <begin position="242"/>
        <end position="458"/>
    </location>
</feature>
<evidence type="ECO:0000256" key="10">
    <source>
        <dbReference type="ARBA" id="ARBA00023136"/>
    </source>
</evidence>
<dbReference type="PANTHER" id="PTHR45436">
    <property type="entry name" value="SENSOR HISTIDINE KINASE YKOH"/>
    <property type="match status" value="1"/>
</dbReference>
<dbReference type="PROSITE" id="PS50109">
    <property type="entry name" value="HIS_KIN"/>
    <property type="match status" value="1"/>
</dbReference>
<dbReference type="Pfam" id="PF00672">
    <property type="entry name" value="HAMP"/>
    <property type="match status" value="1"/>
</dbReference>
<evidence type="ECO:0000256" key="9">
    <source>
        <dbReference type="ARBA" id="ARBA00023012"/>
    </source>
</evidence>
<dbReference type="InterPro" id="IPR036097">
    <property type="entry name" value="HisK_dim/P_sf"/>
</dbReference>
<feature type="transmembrane region" description="Helical" evidence="11">
    <location>
        <begin position="160"/>
        <end position="181"/>
    </location>
</feature>
<evidence type="ECO:0000256" key="5">
    <source>
        <dbReference type="ARBA" id="ARBA00022679"/>
    </source>
</evidence>
<feature type="domain" description="HAMP" evidence="13">
    <location>
        <begin position="182"/>
        <end position="234"/>
    </location>
</feature>
<proteinExistence type="predicted"/>
<comment type="subcellular location">
    <subcellularLocation>
        <location evidence="2">Cell membrane</location>
    </subcellularLocation>
</comment>
<evidence type="ECO:0000313" key="14">
    <source>
        <dbReference type="EMBL" id="MBB5807488.1"/>
    </source>
</evidence>
<dbReference type="Gene3D" id="3.30.565.10">
    <property type="entry name" value="Histidine kinase-like ATPase, C-terminal domain"/>
    <property type="match status" value="1"/>
</dbReference>
<dbReference type="Proteomes" id="UP000552097">
    <property type="component" value="Unassembled WGS sequence"/>
</dbReference>
<dbReference type="GO" id="GO:0005886">
    <property type="term" value="C:plasma membrane"/>
    <property type="evidence" value="ECO:0007669"/>
    <property type="project" value="UniProtKB-SubCell"/>
</dbReference>
<dbReference type="PRINTS" id="PR00344">
    <property type="entry name" value="BCTRLSENSOR"/>
</dbReference>
<sequence>MIGAANGRLQRVSLRARVTLLAAFCVAGAVAVVSLGAYMTVSRNLHDQMDENLRQRAEAAVNAPKVNNDVTEIPGAFLAAGDVRIGVLDVSGRILYPKGTIAPPTHPADLDVARGQRSENFWTDERTDFRVIAVPYGDGQAMLIAQSTKPLNVSLGKLSVVLFVISGLGVLVAAAAGTAVARTGLRPVQRLTEATERVAMTGDLRPIPVSGDDELALLSQRFNAMLGAVAESQERQRRLVADAGHELRTPLTSMRTNLELLLASEKPGSPTLSDEDKAEINADVRAQLDELTTLIGDLVELAREDAPQVVHEPVDLVEVVERALDRAKRRATDVRFVVELQPWSLLGDSSALERAVLNLLDNAVKFSPSSGVVRLSLKQLGDGSAVVEVADSGPGIADADLPHVFERFYRSSEARTLPGSGLGLAIVKQVAERHGGMAYVGRAPEGGAMFTLRLPGRPSPVPTSH</sequence>
<dbReference type="CDD" id="cd06225">
    <property type="entry name" value="HAMP"/>
    <property type="match status" value="1"/>
</dbReference>
<dbReference type="SUPFAM" id="SSF55874">
    <property type="entry name" value="ATPase domain of HSP90 chaperone/DNA topoisomerase II/histidine kinase"/>
    <property type="match status" value="1"/>
</dbReference>
<dbReference type="InterPro" id="IPR004358">
    <property type="entry name" value="Sig_transdc_His_kin-like_C"/>
</dbReference>
<dbReference type="RefSeq" id="WP_184927549.1">
    <property type="nucleotide sequence ID" value="NZ_JACHMO010000001.1"/>
</dbReference>
<comment type="catalytic activity">
    <reaction evidence="1">
        <text>ATP + protein L-histidine = ADP + protein N-phospho-L-histidine.</text>
        <dbReference type="EC" id="2.7.13.3"/>
    </reaction>
</comment>
<dbReference type="EC" id="2.7.13.3" evidence="3"/>
<keyword evidence="5 14" id="KW-0808">Transferase</keyword>
<evidence type="ECO:0000256" key="1">
    <source>
        <dbReference type="ARBA" id="ARBA00000085"/>
    </source>
</evidence>
<evidence type="ECO:0000256" key="11">
    <source>
        <dbReference type="SAM" id="Phobius"/>
    </source>
</evidence>
<reference evidence="14 15" key="1">
    <citation type="submission" date="2020-08" db="EMBL/GenBank/DDBJ databases">
        <title>Sequencing the genomes of 1000 actinobacteria strains.</title>
        <authorList>
            <person name="Klenk H.-P."/>
        </authorList>
    </citation>
    <scope>NUCLEOTIDE SEQUENCE [LARGE SCALE GENOMIC DNA]</scope>
    <source>
        <strain evidence="14 15">DSM 45486</strain>
    </source>
</reference>
<evidence type="ECO:0000256" key="7">
    <source>
        <dbReference type="ARBA" id="ARBA00022777"/>
    </source>
</evidence>
<dbReference type="GO" id="GO:0000155">
    <property type="term" value="F:phosphorelay sensor kinase activity"/>
    <property type="evidence" value="ECO:0007669"/>
    <property type="project" value="InterPro"/>
</dbReference>
<dbReference type="Gene3D" id="6.10.340.10">
    <property type="match status" value="1"/>
</dbReference>
<dbReference type="CDD" id="cd00075">
    <property type="entry name" value="HATPase"/>
    <property type="match status" value="1"/>
</dbReference>
<dbReference type="SUPFAM" id="SSF158472">
    <property type="entry name" value="HAMP domain-like"/>
    <property type="match status" value="1"/>
</dbReference>
<evidence type="ECO:0000256" key="6">
    <source>
        <dbReference type="ARBA" id="ARBA00022692"/>
    </source>
</evidence>
<dbReference type="Pfam" id="PF00512">
    <property type="entry name" value="HisKA"/>
    <property type="match status" value="1"/>
</dbReference>
<dbReference type="Gene3D" id="1.10.287.130">
    <property type="match status" value="1"/>
</dbReference>
<dbReference type="CDD" id="cd00082">
    <property type="entry name" value="HisKA"/>
    <property type="match status" value="1"/>
</dbReference>
<dbReference type="AlphaFoldDB" id="A0A7W9HT07"/>
<dbReference type="SMART" id="SM00304">
    <property type="entry name" value="HAMP"/>
    <property type="match status" value="1"/>
</dbReference>
<name>A0A7W9HT07_9PSEU</name>
<evidence type="ECO:0000259" key="13">
    <source>
        <dbReference type="PROSITE" id="PS50885"/>
    </source>
</evidence>
<dbReference type="EMBL" id="JACHMO010000001">
    <property type="protein sequence ID" value="MBB5807488.1"/>
    <property type="molecule type" value="Genomic_DNA"/>
</dbReference>
<comment type="caution">
    <text evidence="14">The sequence shown here is derived from an EMBL/GenBank/DDBJ whole genome shotgun (WGS) entry which is preliminary data.</text>
</comment>
<evidence type="ECO:0000259" key="12">
    <source>
        <dbReference type="PROSITE" id="PS50109"/>
    </source>
</evidence>
<keyword evidence="15" id="KW-1185">Reference proteome</keyword>
<keyword evidence="6 11" id="KW-0812">Transmembrane</keyword>
<keyword evidence="7 14" id="KW-0418">Kinase</keyword>
<dbReference type="SMART" id="SM00388">
    <property type="entry name" value="HisKA"/>
    <property type="match status" value="1"/>
</dbReference>
<dbReference type="SUPFAM" id="SSF47384">
    <property type="entry name" value="Homodimeric domain of signal transducing histidine kinase"/>
    <property type="match status" value="1"/>
</dbReference>
<dbReference type="InterPro" id="IPR003661">
    <property type="entry name" value="HisK_dim/P_dom"/>
</dbReference>
<evidence type="ECO:0000256" key="4">
    <source>
        <dbReference type="ARBA" id="ARBA00022553"/>
    </source>
</evidence>
<keyword evidence="4" id="KW-0597">Phosphoprotein</keyword>
<dbReference type="InterPro" id="IPR003594">
    <property type="entry name" value="HATPase_dom"/>
</dbReference>
<dbReference type="PROSITE" id="PS50885">
    <property type="entry name" value="HAMP"/>
    <property type="match status" value="1"/>
</dbReference>
<keyword evidence="10 11" id="KW-0472">Membrane</keyword>
<dbReference type="InterPro" id="IPR005467">
    <property type="entry name" value="His_kinase_dom"/>
</dbReference>
<dbReference type="Pfam" id="PF02518">
    <property type="entry name" value="HATPase_c"/>
    <property type="match status" value="1"/>
</dbReference>
<dbReference type="SMART" id="SM00387">
    <property type="entry name" value="HATPase_c"/>
    <property type="match status" value="1"/>
</dbReference>
<dbReference type="InterPro" id="IPR050428">
    <property type="entry name" value="TCS_sensor_his_kinase"/>
</dbReference>
<keyword evidence="9" id="KW-0902">Two-component regulatory system</keyword>
<evidence type="ECO:0000256" key="8">
    <source>
        <dbReference type="ARBA" id="ARBA00022989"/>
    </source>
</evidence>
<organism evidence="14 15">
    <name type="scientific">Saccharothrix ecbatanensis</name>
    <dbReference type="NCBI Taxonomy" id="1105145"/>
    <lineage>
        <taxon>Bacteria</taxon>
        <taxon>Bacillati</taxon>
        <taxon>Actinomycetota</taxon>
        <taxon>Actinomycetes</taxon>
        <taxon>Pseudonocardiales</taxon>
        <taxon>Pseudonocardiaceae</taxon>
        <taxon>Saccharothrix</taxon>
    </lineage>
</organism>
<dbReference type="PANTHER" id="PTHR45436:SF5">
    <property type="entry name" value="SENSOR HISTIDINE KINASE TRCS"/>
    <property type="match status" value="1"/>
</dbReference>
<feature type="transmembrane region" description="Helical" evidence="11">
    <location>
        <begin position="20"/>
        <end position="41"/>
    </location>
</feature>